<dbReference type="KEGG" id="manr:MPAN_009320"/>
<dbReference type="Pfam" id="PF12822">
    <property type="entry name" value="ECF_trnsprt"/>
    <property type="match status" value="1"/>
</dbReference>
<dbReference type="Gene3D" id="1.10.1760.20">
    <property type="match status" value="1"/>
</dbReference>
<accession>A0A7U9TIX6</accession>
<evidence type="ECO:0000313" key="2">
    <source>
        <dbReference type="Proteomes" id="UP000620133"/>
    </source>
</evidence>
<evidence type="ECO:0000313" key="1">
    <source>
        <dbReference type="EMBL" id="BCR36039.1"/>
    </source>
</evidence>
<dbReference type="GO" id="GO:0022857">
    <property type="term" value="F:transmembrane transporter activity"/>
    <property type="evidence" value="ECO:0007669"/>
    <property type="project" value="InterPro"/>
</dbReference>
<organism evidence="1 2">
    <name type="scientific">Mariniplasma anaerobium</name>
    <dbReference type="NCBI Taxonomy" id="2735436"/>
    <lineage>
        <taxon>Bacteria</taxon>
        <taxon>Bacillati</taxon>
        <taxon>Mycoplasmatota</taxon>
        <taxon>Mollicutes</taxon>
        <taxon>Acholeplasmatales</taxon>
        <taxon>Acholeplasmataceae</taxon>
        <taxon>Mariniplasma</taxon>
    </lineage>
</organism>
<dbReference type="EMBL" id="AP024412">
    <property type="protein sequence ID" value="BCR36039.1"/>
    <property type="molecule type" value="Genomic_DNA"/>
</dbReference>
<gene>
    <name evidence="1" type="ORF">MPAN_009320</name>
</gene>
<name>A0A7U9TIX6_9MOLU</name>
<dbReference type="InterPro" id="IPR024529">
    <property type="entry name" value="ECF_trnsprt_substrate-spec"/>
</dbReference>
<dbReference type="RefSeq" id="WP_176240091.1">
    <property type="nucleotide sequence ID" value="NZ_AP024412.1"/>
</dbReference>
<protein>
    <recommendedName>
        <fullName evidence="3">ECF transporter S component</fullName>
    </recommendedName>
</protein>
<evidence type="ECO:0008006" key="3">
    <source>
        <dbReference type="Google" id="ProtNLM"/>
    </source>
</evidence>
<dbReference type="AlphaFoldDB" id="A0A7U9TIX6"/>
<keyword evidence="2" id="KW-1185">Reference proteome</keyword>
<sequence>MKRKEIQNLTLSTVFAAIILVMTFVPQVGYITIGTMALTLIHIPVLIGAFLLPKKYTVMLGFIFGIGSLIRAATTPTGVLDPAFVNPLVSVLPRMVFALAASYIFDLFKWFNIKVKHSEIYIFGFVTLITVFAMYYASDVIIGETGWNQNIVLPIVLLIISAFITTYYALIAKKDKSQIVIPSTFLISTVFHTVVVLSALVIFERTFIEQYIPSSELLGFIYTVAVSNGLIEAILAVLIGTPIALALTKLQDNK</sequence>
<dbReference type="Proteomes" id="UP000620133">
    <property type="component" value="Chromosome"/>
</dbReference>
<proteinExistence type="predicted"/>
<reference evidence="1" key="1">
    <citation type="submission" date="2021-01" db="EMBL/GenBank/DDBJ databases">
        <title>Draft genome sequence of Acholeplasmataceae bacterium strain Mahy22.</title>
        <authorList>
            <person name="Watanabe M."/>
            <person name="Kojima H."/>
            <person name="Fukui M."/>
        </authorList>
    </citation>
    <scope>NUCLEOTIDE SEQUENCE</scope>
    <source>
        <strain evidence="1">Mahy22</strain>
    </source>
</reference>